<dbReference type="AlphaFoldDB" id="A4XMK0"/>
<proteinExistence type="predicted"/>
<reference evidence="1 2" key="1">
    <citation type="journal article" date="2008" name="Appl. Environ. Microbiol.">
        <title>Hydrogenomics of the extremely thermophilic bacterium Caldicellulosiruptor saccharolyticus.</title>
        <authorList>
            <person name="van de Werken H.J."/>
            <person name="Verhaart M.R."/>
            <person name="VanFossen A.L."/>
            <person name="Willquist K."/>
            <person name="Lewis D.L."/>
            <person name="Nichols J.D."/>
            <person name="Goorissen H.P."/>
            <person name="Mongodin E.F."/>
            <person name="Nelson K.E."/>
            <person name="van Niel E.W."/>
            <person name="Stams A.J."/>
            <person name="Ward D.E."/>
            <person name="de Vos W.M."/>
            <person name="van der Oost J."/>
            <person name="Kelly R.M."/>
            <person name="Kengen S.W."/>
        </authorList>
    </citation>
    <scope>NUCLEOTIDE SEQUENCE [LARGE SCALE GENOMIC DNA]</scope>
    <source>
        <strain evidence="2">ATCC 43494 / DSM 8903 / Tp8T 6331</strain>
    </source>
</reference>
<name>A4XMK0_CALS8</name>
<dbReference type="KEGG" id="csc:Csac_2562"/>
<evidence type="ECO:0000313" key="1">
    <source>
        <dbReference type="EMBL" id="ABP68135.1"/>
    </source>
</evidence>
<accession>A4XMK0</accession>
<dbReference type="RefSeq" id="WP_011918052.1">
    <property type="nucleotide sequence ID" value="NC_009437.1"/>
</dbReference>
<organism evidence="1 2">
    <name type="scientific">Caldicellulosiruptor saccharolyticus (strain ATCC 43494 / DSM 8903 / Tp8T 6331)</name>
    <dbReference type="NCBI Taxonomy" id="351627"/>
    <lineage>
        <taxon>Bacteria</taxon>
        <taxon>Bacillati</taxon>
        <taxon>Bacillota</taxon>
        <taxon>Bacillota incertae sedis</taxon>
        <taxon>Caldicellulosiruptorales</taxon>
        <taxon>Caldicellulosiruptoraceae</taxon>
        <taxon>Caldicellulosiruptor</taxon>
    </lineage>
</organism>
<evidence type="ECO:0000313" key="2">
    <source>
        <dbReference type="Proteomes" id="UP000000256"/>
    </source>
</evidence>
<keyword evidence="2" id="KW-1185">Reference proteome</keyword>
<dbReference type="HOGENOM" id="CLU_2732413_0_0_9"/>
<dbReference type="eggNOG" id="COG1848">
    <property type="taxonomic scope" value="Bacteria"/>
</dbReference>
<dbReference type="EMBL" id="CP000679">
    <property type="protein sequence ID" value="ABP68135.1"/>
    <property type="molecule type" value="Genomic_DNA"/>
</dbReference>
<sequence>MKYLNEIKYEKTVVDDQIVELAEKYIAEGIIPARFSDDAIHIAAASVKECDILVSWNFRHVVKLKTIQRDK</sequence>
<protein>
    <recommendedName>
        <fullName evidence="3">PIN domain-containing protein</fullName>
    </recommendedName>
</protein>
<dbReference type="Proteomes" id="UP000000256">
    <property type="component" value="Chromosome"/>
</dbReference>
<evidence type="ECO:0008006" key="3">
    <source>
        <dbReference type="Google" id="ProtNLM"/>
    </source>
</evidence>
<gene>
    <name evidence="1" type="ordered locus">Csac_2562</name>
</gene>